<dbReference type="PANTHER" id="PTHR11142">
    <property type="entry name" value="PSEUDOURIDYLATE SYNTHASE"/>
    <property type="match status" value="1"/>
</dbReference>
<evidence type="ECO:0000256" key="4">
    <source>
        <dbReference type="HAMAP-Rule" id="MF_00171"/>
    </source>
</evidence>
<comment type="function">
    <text evidence="4">Formation of pseudouridine at positions 38, 39 and 40 in the anticodon stem and loop of transfer RNAs.</text>
</comment>
<evidence type="ECO:0000256" key="3">
    <source>
        <dbReference type="ARBA" id="ARBA00023235"/>
    </source>
</evidence>
<dbReference type="Proteomes" id="UP000266287">
    <property type="component" value="Unassembled WGS sequence"/>
</dbReference>
<dbReference type="InterPro" id="IPR020097">
    <property type="entry name" value="PsdUridine_synth_TruA_a/b_dom"/>
</dbReference>
<evidence type="ECO:0000256" key="1">
    <source>
        <dbReference type="ARBA" id="ARBA00009375"/>
    </source>
</evidence>
<dbReference type="InterPro" id="IPR020103">
    <property type="entry name" value="PsdUridine_synth_cat_dom_sf"/>
</dbReference>
<dbReference type="GO" id="GO:0003723">
    <property type="term" value="F:RNA binding"/>
    <property type="evidence" value="ECO:0007669"/>
    <property type="project" value="InterPro"/>
</dbReference>
<dbReference type="InterPro" id="IPR020094">
    <property type="entry name" value="TruA/RsuA/RluB/E/F_N"/>
</dbReference>
<organism evidence="9 10">
    <name type="scientific">candidate division NPL-UPA2 bacterium Unc8</name>
    <dbReference type="NCBI Taxonomy" id="1980939"/>
    <lineage>
        <taxon>Bacteria</taxon>
    </lineage>
</organism>
<feature type="binding site" evidence="4 6">
    <location>
        <position position="110"/>
    </location>
    <ligand>
        <name>substrate</name>
    </ligand>
</feature>
<dbReference type="NCBIfam" id="TIGR00071">
    <property type="entry name" value="hisT_truA"/>
    <property type="match status" value="1"/>
</dbReference>
<dbReference type="HAMAP" id="MF_00171">
    <property type="entry name" value="TruA"/>
    <property type="match status" value="1"/>
</dbReference>
<feature type="domain" description="Pseudouridine synthase I TruA alpha/beta" evidence="8">
    <location>
        <begin position="7"/>
        <end position="96"/>
    </location>
</feature>
<comment type="catalytic activity">
    <reaction evidence="4 7">
        <text>uridine(38/39/40) in tRNA = pseudouridine(38/39/40) in tRNA</text>
        <dbReference type="Rhea" id="RHEA:22376"/>
        <dbReference type="Rhea" id="RHEA-COMP:10085"/>
        <dbReference type="Rhea" id="RHEA-COMP:10087"/>
        <dbReference type="ChEBI" id="CHEBI:65314"/>
        <dbReference type="ChEBI" id="CHEBI:65315"/>
        <dbReference type="EC" id="5.4.99.12"/>
    </reaction>
</comment>
<dbReference type="InterPro" id="IPR020095">
    <property type="entry name" value="PsdUridine_synth_TruA_C"/>
</dbReference>
<dbReference type="AlphaFoldDB" id="A0A399FW99"/>
<dbReference type="EC" id="5.4.99.12" evidence="4"/>
<gene>
    <name evidence="4 9" type="primary">truA</name>
    <name evidence="9" type="ORF">B9J77_01405</name>
</gene>
<dbReference type="CDD" id="cd02570">
    <property type="entry name" value="PseudoU_synth_EcTruA"/>
    <property type="match status" value="1"/>
</dbReference>
<dbReference type="Pfam" id="PF01416">
    <property type="entry name" value="PseudoU_synth_1"/>
    <property type="match status" value="2"/>
</dbReference>
<proteinExistence type="inferred from homology"/>
<comment type="caution">
    <text evidence="4">Lacks conserved residue(s) required for the propagation of feature annotation.</text>
</comment>
<feature type="active site" description="Nucleophile" evidence="4 5">
    <location>
        <position position="52"/>
    </location>
</feature>
<comment type="similarity">
    <text evidence="1 4 7">Belongs to the tRNA pseudouridine synthase TruA family.</text>
</comment>
<accession>A0A399FW99</accession>
<reference evidence="9 10" key="1">
    <citation type="submission" date="2018-08" db="EMBL/GenBank/DDBJ databases">
        <title>Draft genome of candidate division NPL-UPA2 bacterium Unc8 that adapted to ultra-basic serpentinizing groundwater.</title>
        <authorList>
            <person name="Ishii S."/>
            <person name="Suzuki S."/>
            <person name="Nealson K.H."/>
        </authorList>
    </citation>
    <scope>NUCLEOTIDE SEQUENCE [LARGE SCALE GENOMIC DNA]</scope>
    <source>
        <strain evidence="9">Unc8</strain>
    </source>
</reference>
<dbReference type="PANTHER" id="PTHR11142:SF0">
    <property type="entry name" value="TRNA PSEUDOURIDINE SYNTHASE-LIKE 1"/>
    <property type="match status" value="1"/>
</dbReference>
<evidence type="ECO:0000259" key="8">
    <source>
        <dbReference type="Pfam" id="PF01416"/>
    </source>
</evidence>
<dbReference type="Gene3D" id="3.30.70.580">
    <property type="entry name" value="Pseudouridine synthase I, catalytic domain, N-terminal subdomain"/>
    <property type="match status" value="1"/>
</dbReference>
<sequence>MHNIKLIIEYDGTDYHGWQLQTELPTVQGELEKALKSILQEKVKLISASRTDAGVHARGQVANFKTRTTIPTNGLMSGLNSALPCSIAIKSCVRVKSSFQARRSAKQKLYRYTILNSPCPSPLLRNYAYFFPRHLDLIKMREGAIILTGRHNFSSFCASAETREKRICHLLSLQVKRRGALIYIDIEADYFLHNMARIVSGTLLDIGRGKISPQELQKILLARDRRQAGPTLPPHGLCLIKVKYPSLRSGKA</sequence>
<dbReference type="PIRSF" id="PIRSF001430">
    <property type="entry name" value="tRNA_psdUrid_synth"/>
    <property type="match status" value="1"/>
</dbReference>
<keyword evidence="3 4" id="KW-0413">Isomerase</keyword>
<dbReference type="GO" id="GO:0160147">
    <property type="term" value="F:tRNA pseudouridine(38-40) synthase activity"/>
    <property type="evidence" value="ECO:0007669"/>
    <property type="project" value="UniProtKB-EC"/>
</dbReference>
<dbReference type="EMBL" id="NDHY01000002">
    <property type="protein sequence ID" value="RII00705.1"/>
    <property type="molecule type" value="Genomic_DNA"/>
</dbReference>
<protein>
    <recommendedName>
        <fullName evidence="4">tRNA pseudouridine synthase A</fullName>
        <ecNumber evidence="4">5.4.99.12</ecNumber>
    </recommendedName>
    <alternativeName>
        <fullName evidence="4">tRNA pseudouridine(38-40) synthase</fullName>
    </alternativeName>
    <alternativeName>
        <fullName evidence="4">tRNA pseudouridylate synthase I</fullName>
    </alternativeName>
    <alternativeName>
        <fullName evidence="4">tRNA-uridine isomerase I</fullName>
    </alternativeName>
</protein>
<comment type="caution">
    <text evidence="9">The sequence shown here is derived from an EMBL/GenBank/DDBJ whole genome shotgun (WGS) entry which is preliminary data.</text>
</comment>
<dbReference type="SUPFAM" id="SSF55120">
    <property type="entry name" value="Pseudouridine synthase"/>
    <property type="match status" value="1"/>
</dbReference>
<evidence type="ECO:0000256" key="6">
    <source>
        <dbReference type="PIRSR" id="PIRSR001430-2"/>
    </source>
</evidence>
<evidence type="ECO:0000256" key="7">
    <source>
        <dbReference type="RuleBase" id="RU003792"/>
    </source>
</evidence>
<dbReference type="GO" id="GO:0031119">
    <property type="term" value="P:tRNA pseudouridine synthesis"/>
    <property type="evidence" value="ECO:0007669"/>
    <property type="project" value="UniProtKB-UniRule"/>
</dbReference>
<evidence type="ECO:0000256" key="2">
    <source>
        <dbReference type="ARBA" id="ARBA00022694"/>
    </source>
</evidence>
<keyword evidence="2 4" id="KW-0819">tRNA processing</keyword>
<evidence type="ECO:0000256" key="5">
    <source>
        <dbReference type="PIRSR" id="PIRSR001430-1"/>
    </source>
</evidence>
<feature type="domain" description="Pseudouridine synthase I TruA alpha/beta" evidence="8">
    <location>
        <begin position="146"/>
        <end position="245"/>
    </location>
</feature>
<dbReference type="Gene3D" id="3.30.70.660">
    <property type="entry name" value="Pseudouridine synthase I, catalytic domain, C-terminal subdomain"/>
    <property type="match status" value="1"/>
</dbReference>
<name>A0A399FW99_UNCN2</name>
<comment type="subunit">
    <text evidence="4">Homodimer.</text>
</comment>
<dbReference type="InterPro" id="IPR001406">
    <property type="entry name" value="PsdUridine_synth_TruA"/>
</dbReference>
<evidence type="ECO:0000313" key="9">
    <source>
        <dbReference type="EMBL" id="RII00705.1"/>
    </source>
</evidence>
<dbReference type="FunFam" id="3.30.70.580:FF:000001">
    <property type="entry name" value="tRNA pseudouridine synthase A"/>
    <property type="match status" value="1"/>
</dbReference>
<evidence type="ECO:0000313" key="10">
    <source>
        <dbReference type="Proteomes" id="UP000266287"/>
    </source>
</evidence>